<gene>
    <name evidence="2" type="ORF">M427DRAFT_140041</name>
</gene>
<dbReference type="NCBIfam" id="TIGR02453">
    <property type="entry name" value="TIGR02453 family protein"/>
    <property type="match status" value="1"/>
</dbReference>
<sequence>MSSRGRRRAASVRKDVETDGSDAEHSDQPSQDSEEESASDAEDDDGAEAKQRKRKSAASSANAKATKKQKLTAESAQEVRVSDSTIKFLKELAANNDREWFRTNKSRYDQAKAEFDRLARYVYQRLREVDPTLKDEDGAKMVFRIYRDVRFGGLPYKTHFAAGFGTTGRKGNSAKYYFQIGGEEHFTGAGRWQPESPTLFTIRSNLANDASRLKGVLEQAEFKKTFGNSFWDESDGNKLKTAPKGFDKNHDDIELLKFKSFTVGRKFTDADVVAENFAKKLVETLSTAVPFVAELNRLGR</sequence>
<name>A0A139A001_GONPJ</name>
<dbReference type="STRING" id="1344416.A0A139A001"/>
<evidence type="ECO:0000313" key="3">
    <source>
        <dbReference type="Proteomes" id="UP000070544"/>
    </source>
</evidence>
<evidence type="ECO:0000313" key="2">
    <source>
        <dbReference type="EMBL" id="KXS10090.1"/>
    </source>
</evidence>
<dbReference type="EMBL" id="KQ965838">
    <property type="protein sequence ID" value="KXS10090.1"/>
    <property type="molecule type" value="Genomic_DNA"/>
</dbReference>
<keyword evidence="3" id="KW-1185">Reference proteome</keyword>
<evidence type="ECO:0000256" key="1">
    <source>
        <dbReference type="SAM" id="MobiDB-lite"/>
    </source>
</evidence>
<reference evidence="2 3" key="1">
    <citation type="journal article" date="2015" name="Genome Biol. Evol.">
        <title>Phylogenomic analyses indicate that early fungi evolved digesting cell walls of algal ancestors of land plants.</title>
        <authorList>
            <person name="Chang Y."/>
            <person name="Wang S."/>
            <person name="Sekimoto S."/>
            <person name="Aerts A.L."/>
            <person name="Choi C."/>
            <person name="Clum A."/>
            <person name="LaButti K.M."/>
            <person name="Lindquist E.A."/>
            <person name="Yee Ngan C."/>
            <person name="Ohm R.A."/>
            <person name="Salamov A.A."/>
            <person name="Grigoriev I.V."/>
            <person name="Spatafora J.W."/>
            <person name="Berbee M.L."/>
        </authorList>
    </citation>
    <scope>NUCLEOTIDE SEQUENCE [LARGE SCALE GENOMIC DNA]</scope>
    <source>
        <strain evidence="2 3">JEL478</strain>
    </source>
</reference>
<dbReference type="PANTHER" id="PTHR36452">
    <property type="entry name" value="CHROMOSOME 12, WHOLE GENOME SHOTGUN SEQUENCE"/>
    <property type="match status" value="1"/>
</dbReference>
<feature type="compositionally biased region" description="Acidic residues" evidence="1">
    <location>
        <begin position="32"/>
        <end position="46"/>
    </location>
</feature>
<accession>A0A139A001</accession>
<dbReference type="Proteomes" id="UP000070544">
    <property type="component" value="Unassembled WGS sequence"/>
</dbReference>
<feature type="compositionally biased region" description="Basic and acidic residues" evidence="1">
    <location>
        <begin position="12"/>
        <end position="27"/>
    </location>
</feature>
<feature type="region of interest" description="Disordered" evidence="1">
    <location>
        <begin position="1"/>
        <end position="77"/>
    </location>
</feature>
<feature type="compositionally biased region" description="Basic residues" evidence="1">
    <location>
        <begin position="1"/>
        <end position="11"/>
    </location>
</feature>
<dbReference type="InterPro" id="IPR012808">
    <property type="entry name" value="CHP02453"/>
</dbReference>
<dbReference type="Pfam" id="PF09365">
    <property type="entry name" value="DUF2461"/>
    <property type="match status" value="1"/>
</dbReference>
<protein>
    <submittedName>
        <fullName evidence="2">Uncharacterized protein</fullName>
    </submittedName>
</protein>
<dbReference type="OMA" id="FDYMSEV"/>
<dbReference type="PANTHER" id="PTHR36452:SF1">
    <property type="entry name" value="DUF2461 DOMAIN-CONTAINING PROTEIN"/>
    <property type="match status" value="1"/>
</dbReference>
<organism evidence="2 3">
    <name type="scientific">Gonapodya prolifera (strain JEL478)</name>
    <name type="common">Monoblepharis prolifera</name>
    <dbReference type="NCBI Taxonomy" id="1344416"/>
    <lineage>
        <taxon>Eukaryota</taxon>
        <taxon>Fungi</taxon>
        <taxon>Fungi incertae sedis</taxon>
        <taxon>Chytridiomycota</taxon>
        <taxon>Chytridiomycota incertae sedis</taxon>
        <taxon>Monoblepharidomycetes</taxon>
        <taxon>Monoblepharidales</taxon>
        <taxon>Gonapodyaceae</taxon>
        <taxon>Gonapodya</taxon>
    </lineage>
</organism>
<dbReference type="AlphaFoldDB" id="A0A139A001"/>
<dbReference type="OrthoDB" id="2537769at2759"/>
<proteinExistence type="predicted"/>